<evidence type="ECO:0000313" key="1">
    <source>
        <dbReference type="EMBL" id="ARU94057.1"/>
    </source>
</evidence>
<keyword evidence="3" id="KW-1185">Reference proteome</keyword>
<proteinExistence type="predicted"/>
<sequence length="76" mass="8206">MCAQANGSCKLHRNSIIKAKRDRSGLDADKPMASRHTLAGTPDLAVKLKKAATALSRFCAGRVLRILFNPSLKRSA</sequence>
<evidence type="ECO:0000313" key="3">
    <source>
        <dbReference type="Proteomes" id="UP000195729"/>
    </source>
</evidence>
<protein>
    <submittedName>
        <fullName evidence="1">Uncharacterized protein</fullName>
    </submittedName>
</protein>
<dbReference type="Proteomes" id="UP000195814">
    <property type="component" value="Chromosome"/>
</dbReference>
<gene>
    <name evidence="1" type="ORF">A7K98_09895</name>
    <name evidence="2" type="ORF">A7K99_09895</name>
</gene>
<dbReference type="Proteomes" id="UP000195729">
    <property type="component" value="Chromosome"/>
</dbReference>
<accession>A0A1Y0LJX6</accession>
<reference evidence="3 4" key="1">
    <citation type="submission" date="2016-05" db="EMBL/GenBank/DDBJ databases">
        <title>Complete genome sequence of two 2,5-diketo-D-glunonic acid producing strain Tatumella citrea.</title>
        <authorList>
            <person name="Duan C."/>
            <person name="Yang J."/>
            <person name="Yang S."/>
        </authorList>
    </citation>
    <scope>NUCLEOTIDE SEQUENCE [LARGE SCALE GENOMIC DNA]</scope>
    <source>
        <strain evidence="2 3">ATCC 39140</strain>
        <strain evidence="1 4">DSM 13699</strain>
    </source>
</reference>
<organism evidence="1 4">
    <name type="scientific">Tatumella citrea</name>
    <name type="common">Pantoea citrea</name>
    <dbReference type="NCBI Taxonomy" id="53336"/>
    <lineage>
        <taxon>Bacteria</taxon>
        <taxon>Pseudomonadati</taxon>
        <taxon>Pseudomonadota</taxon>
        <taxon>Gammaproteobacteria</taxon>
        <taxon>Enterobacterales</taxon>
        <taxon>Erwiniaceae</taxon>
        <taxon>Tatumella</taxon>
    </lineage>
</organism>
<dbReference type="EMBL" id="CP015581">
    <property type="protein sequence ID" value="ARU98095.1"/>
    <property type="molecule type" value="Genomic_DNA"/>
</dbReference>
<name>A0A1Y0LJX6_TATCI</name>
<dbReference type="AlphaFoldDB" id="A0A1Y0LJX6"/>
<dbReference type="EMBL" id="CP015579">
    <property type="protein sequence ID" value="ARU94057.1"/>
    <property type="molecule type" value="Genomic_DNA"/>
</dbReference>
<dbReference type="KEGG" id="tci:A7K98_09895"/>
<evidence type="ECO:0000313" key="4">
    <source>
        <dbReference type="Proteomes" id="UP000195814"/>
    </source>
</evidence>
<evidence type="ECO:0000313" key="2">
    <source>
        <dbReference type="EMBL" id="ARU98095.1"/>
    </source>
</evidence>